<dbReference type="RefSeq" id="WP_072823672.1">
    <property type="nucleotide sequence ID" value="NZ_LT670849.1"/>
</dbReference>
<dbReference type="Proteomes" id="UP000184096">
    <property type="component" value="Chromosome I"/>
</dbReference>
<gene>
    <name evidence="1" type="ORF">SAMN05444170_6146</name>
</gene>
<evidence type="ECO:0000313" key="2">
    <source>
        <dbReference type="Proteomes" id="UP000184096"/>
    </source>
</evidence>
<evidence type="ECO:0000313" key="1">
    <source>
        <dbReference type="EMBL" id="SHN85039.1"/>
    </source>
</evidence>
<protein>
    <submittedName>
        <fullName evidence="1">Uncharacterized protein</fullName>
    </submittedName>
</protein>
<dbReference type="OrthoDB" id="2183738at2"/>
<name>A0A1M7UQ01_9BRAD</name>
<dbReference type="AlphaFoldDB" id="A0A1M7UQ01"/>
<sequence length="135" mass="14913">MLPSLHDDFLISYEVHCEARRIVLRARRDTRPDPKPGPALDRIVSFEGVEGYRFWDDAFGNIIFSLAEVPIDKILLNHRSEIEESHRMSGAPGPWAGDLDSASAVLGAKGVKGFELSSSYGLSGWILAKEATEKS</sequence>
<keyword evidence="2" id="KW-1185">Reference proteome</keyword>
<reference evidence="2" key="1">
    <citation type="submission" date="2016-11" db="EMBL/GenBank/DDBJ databases">
        <authorList>
            <person name="Varghese N."/>
            <person name="Submissions S."/>
        </authorList>
    </citation>
    <scope>NUCLEOTIDE SEQUENCE [LARGE SCALE GENOMIC DNA]</scope>
    <source>
        <strain evidence="2">GAS401</strain>
    </source>
</reference>
<dbReference type="EMBL" id="LT670849">
    <property type="protein sequence ID" value="SHN85039.1"/>
    <property type="molecule type" value="Genomic_DNA"/>
</dbReference>
<accession>A0A1M7UQ01</accession>
<organism evidence="1 2">
    <name type="scientific">Bradyrhizobium erythrophlei</name>
    <dbReference type="NCBI Taxonomy" id="1437360"/>
    <lineage>
        <taxon>Bacteria</taxon>
        <taxon>Pseudomonadati</taxon>
        <taxon>Pseudomonadota</taxon>
        <taxon>Alphaproteobacteria</taxon>
        <taxon>Hyphomicrobiales</taxon>
        <taxon>Nitrobacteraceae</taxon>
        <taxon>Bradyrhizobium</taxon>
    </lineage>
</organism>
<proteinExistence type="predicted"/>